<comment type="function">
    <text evidence="9">Site-specific tyrosine recombinase, which acts by catalyzing the cutting and rejoining of the recombining DNA molecules. The XerC-XerD complex is essential to convert dimers of the bacterial chromosome into monomers to permit their segregation at cell division. It also contributes to the segregational stability of plasmids.</text>
</comment>
<dbReference type="PROSITE" id="PS51898">
    <property type="entry name" value="TYR_RECOMBINASE"/>
    <property type="match status" value="1"/>
</dbReference>
<comment type="subunit">
    <text evidence="9">Forms a cyclic heterotetrameric complex composed of two molecules of XerC and two molecules of XerD.</text>
</comment>
<dbReference type="HAMAP" id="MF_01808">
    <property type="entry name" value="Recomb_XerC_XerD"/>
    <property type="match status" value="1"/>
</dbReference>
<feature type="domain" description="Tyr recombinase" evidence="11">
    <location>
        <begin position="143"/>
        <end position="340"/>
    </location>
</feature>
<reference evidence="14" key="1">
    <citation type="journal article" date="2019" name="Int. J. Syst. Evol. Microbiol.">
        <title>The Global Catalogue of Microorganisms (GCM) 10K type strain sequencing project: providing services to taxonomists for standard genome sequencing and annotation.</title>
        <authorList>
            <consortium name="The Broad Institute Genomics Platform"/>
            <consortium name="The Broad Institute Genome Sequencing Center for Infectious Disease"/>
            <person name="Wu L."/>
            <person name="Ma J."/>
        </authorList>
    </citation>
    <scope>NUCLEOTIDE SEQUENCE [LARGE SCALE GENOMIC DNA]</scope>
    <source>
        <strain evidence="14">JCM 14309</strain>
    </source>
</reference>
<dbReference type="Pfam" id="PF00589">
    <property type="entry name" value="Phage_integrase"/>
    <property type="match status" value="1"/>
</dbReference>
<evidence type="ECO:0000256" key="2">
    <source>
        <dbReference type="ARBA" id="ARBA00022490"/>
    </source>
</evidence>
<dbReference type="InterPro" id="IPR010998">
    <property type="entry name" value="Integrase_recombinase_N"/>
</dbReference>
<protein>
    <recommendedName>
        <fullName evidence="9">Tyrosine recombinase XerC</fullName>
    </recommendedName>
</protein>
<keyword evidence="5 9" id="KW-0229">DNA integration</keyword>
<dbReference type="InterPro" id="IPR023009">
    <property type="entry name" value="Tyrosine_recombinase_XerC/XerD"/>
</dbReference>
<dbReference type="EMBL" id="BAAAVT010000019">
    <property type="protein sequence ID" value="GAA3073113.1"/>
    <property type="molecule type" value="Genomic_DNA"/>
</dbReference>
<comment type="similarity">
    <text evidence="9">Belongs to the 'phage' integrase family. XerC subfamily.</text>
</comment>
<gene>
    <name evidence="9" type="primary">xerC</name>
    <name evidence="13" type="ORF">GCM10010529_26390</name>
</gene>
<dbReference type="Pfam" id="PF02899">
    <property type="entry name" value="Phage_int_SAM_1"/>
    <property type="match status" value="1"/>
</dbReference>
<evidence type="ECO:0000256" key="6">
    <source>
        <dbReference type="ARBA" id="ARBA00023125"/>
    </source>
</evidence>
<feature type="active site" evidence="9">
    <location>
        <position position="197"/>
    </location>
</feature>
<keyword evidence="3 9" id="KW-0132">Cell division</keyword>
<organism evidence="13 14">
    <name type="scientific">Nesterenkonia aethiopica</name>
    <dbReference type="NCBI Taxonomy" id="269144"/>
    <lineage>
        <taxon>Bacteria</taxon>
        <taxon>Bacillati</taxon>
        <taxon>Actinomycetota</taxon>
        <taxon>Actinomycetes</taxon>
        <taxon>Micrococcales</taxon>
        <taxon>Micrococcaceae</taxon>
        <taxon>Nesterenkonia</taxon>
    </lineage>
</organism>
<dbReference type="PROSITE" id="PS51900">
    <property type="entry name" value="CB"/>
    <property type="match status" value="1"/>
</dbReference>
<evidence type="ECO:0000256" key="4">
    <source>
        <dbReference type="ARBA" id="ARBA00022829"/>
    </source>
</evidence>
<dbReference type="InterPro" id="IPR011010">
    <property type="entry name" value="DNA_brk_join_enz"/>
</dbReference>
<comment type="caution">
    <text evidence="13">The sequence shown here is derived from an EMBL/GenBank/DDBJ whole genome shotgun (WGS) entry which is preliminary data.</text>
</comment>
<keyword evidence="2 9" id="KW-0963">Cytoplasm</keyword>
<feature type="domain" description="Core-binding (CB)" evidence="12">
    <location>
        <begin position="41"/>
        <end position="122"/>
    </location>
</feature>
<feature type="active site" description="O-(3'-phospho-DNA)-tyrosine intermediate" evidence="9">
    <location>
        <position position="327"/>
    </location>
</feature>
<keyword evidence="7 9" id="KW-0233">DNA recombination</keyword>
<keyword evidence="8 9" id="KW-0131">Cell cycle</keyword>
<feature type="active site" evidence="9">
    <location>
        <position position="318"/>
    </location>
</feature>
<dbReference type="InterPro" id="IPR050090">
    <property type="entry name" value="Tyrosine_recombinase_XerCD"/>
</dbReference>
<dbReference type="RefSeq" id="WP_344680935.1">
    <property type="nucleotide sequence ID" value="NZ_BAAAVT010000019.1"/>
</dbReference>
<evidence type="ECO:0000256" key="10">
    <source>
        <dbReference type="SAM" id="MobiDB-lite"/>
    </source>
</evidence>
<dbReference type="PANTHER" id="PTHR30349">
    <property type="entry name" value="PHAGE INTEGRASE-RELATED"/>
    <property type="match status" value="1"/>
</dbReference>
<feature type="region of interest" description="Disordered" evidence="10">
    <location>
        <begin position="1"/>
        <end position="31"/>
    </location>
</feature>
<proteinExistence type="inferred from homology"/>
<dbReference type="Gene3D" id="1.10.443.10">
    <property type="entry name" value="Intergrase catalytic core"/>
    <property type="match status" value="1"/>
</dbReference>
<dbReference type="CDD" id="cd00798">
    <property type="entry name" value="INT_XerDC_C"/>
    <property type="match status" value="1"/>
</dbReference>
<keyword evidence="14" id="KW-1185">Reference proteome</keyword>
<keyword evidence="6 9" id="KW-0238">DNA-binding</keyword>
<feature type="active site" evidence="9">
    <location>
        <position position="295"/>
    </location>
</feature>
<evidence type="ECO:0000256" key="7">
    <source>
        <dbReference type="ARBA" id="ARBA00023172"/>
    </source>
</evidence>
<dbReference type="InterPro" id="IPR002104">
    <property type="entry name" value="Integrase_catalytic"/>
</dbReference>
<dbReference type="Proteomes" id="UP001500236">
    <property type="component" value="Unassembled WGS sequence"/>
</dbReference>
<evidence type="ECO:0000313" key="13">
    <source>
        <dbReference type="EMBL" id="GAA3073113.1"/>
    </source>
</evidence>
<dbReference type="InterPro" id="IPR044068">
    <property type="entry name" value="CB"/>
</dbReference>
<feature type="active site" evidence="9">
    <location>
        <position position="221"/>
    </location>
</feature>
<evidence type="ECO:0000256" key="1">
    <source>
        <dbReference type="ARBA" id="ARBA00004496"/>
    </source>
</evidence>
<keyword evidence="4 9" id="KW-0159">Chromosome partition</keyword>
<evidence type="ECO:0000256" key="8">
    <source>
        <dbReference type="ARBA" id="ARBA00023306"/>
    </source>
</evidence>
<sequence length="346" mass="37920">MEDRDDPATGRRARPPGGSPDGDLARVPADDAVGAVDAADAEQDALLRDYLTHLSAERGLSAHTVRSYRTDLRQLRQAVGPLARLDLLRLRTWLADLHDAGLGRATVNRKIAAVRSFTAWAHRRGSLPEDPSVRLRTARTARRLPDVLQDRQVDELITRLTERCRDTAERRAEAPIDHAVALRDLAMVELLYATGMRVAELVGLDVPSFAADRRMVRVLGKGDKERMVPYGVPAEQAVEAYLEQGRPRLVTEGSGQAVFLGRRGARIDQRTVRRVVDVLLESLGTTAARGPHALRHSAATHLLDGGADLRTVQELLGHASLSTTQLYTHVSVEGLRAAYGQAHPRA</sequence>
<evidence type="ECO:0000259" key="11">
    <source>
        <dbReference type="PROSITE" id="PS51898"/>
    </source>
</evidence>
<dbReference type="InterPro" id="IPR013762">
    <property type="entry name" value="Integrase-like_cat_sf"/>
</dbReference>
<dbReference type="SUPFAM" id="SSF56349">
    <property type="entry name" value="DNA breaking-rejoining enzymes"/>
    <property type="match status" value="1"/>
</dbReference>
<evidence type="ECO:0000313" key="14">
    <source>
        <dbReference type="Proteomes" id="UP001500236"/>
    </source>
</evidence>
<evidence type="ECO:0000256" key="3">
    <source>
        <dbReference type="ARBA" id="ARBA00022618"/>
    </source>
</evidence>
<dbReference type="Gene3D" id="1.10.150.130">
    <property type="match status" value="1"/>
</dbReference>
<evidence type="ECO:0000256" key="5">
    <source>
        <dbReference type="ARBA" id="ARBA00022908"/>
    </source>
</evidence>
<dbReference type="NCBIfam" id="NF001399">
    <property type="entry name" value="PRK00283.1"/>
    <property type="match status" value="1"/>
</dbReference>
<dbReference type="PANTHER" id="PTHR30349:SF77">
    <property type="entry name" value="TYROSINE RECOMBINASE XERC"/>
    <property type="match status" value="1"/>
</dbReference>
<dbReference type="InterPro" id="IPR004107">
    <property type="entry name" value="Integrase_SAM-like_N"/>
</dbReference>
<accession>A0ABP6M6J8</accession>
<name>A0ABP6M6J8_9MICC</name>
<feature type="active site" evidence="9">
    <location>
        <position position="292"/>
    </location>
</feature>
<evidence type="ECO:0000259" key="12">
    <source>
        <dbReference type="PROSITE" id="PS51900"/>
    </source>
</evidence>
<comment type="subcellular location">
    <subcellularLocation>
        <location evidence="1 9">Cytoplasm</location>
    </subcellularLocation>
</comment>
<evidence type="ECO:0000256" key="9">
    <source>
        <dbReference type="HAMAP-Rule" id="MF_01808"/>
    </source>
</evidence>